<protein>
    <submittedName>
        <fullName evidence="1">Predicted metal-dependent phosphohydrolase, HD superfamily</fullName>
    </submittedName>
</protein>
<dbReference type="GO" id="GO:0016787">
    <property type="term" value="F:hydrolase activity"/>
    <property type="evidence" value="ECO:0007669"/>
    <property type="project" value="UniProtKB-KW"/>
</dbReference>
<dbReference type="SUPFAM" id="SSF109604">
    <property type="entry name" value="HD-domain/PDEase-like"/>
    <property type="match status" value="1"/>
</dbReference>
<dbReference type="STRING" id="870482.SAMN04487987_101437"/>
<keyword evidence="1" id="KW-0378">Hydrolase</keyword>
<evidence type="ECO:0000313" key="2">
    <source>
        <dbReference type="Proteomes" id="UP000199439"/>
    </source>
</evidence>
<dbReference type="InterPro" id="IPR009218">
    <property type="entry name" value="HD_phosphohydro"/>
</dbReference>
<evidence type="ECO:0000313" key="1">
    <source>
        <dbReference type="EMBL" id="SFC87334.1"/>
    </source>
</evidence>
<sequence>MAFDVNNTRIEMIKEKFLNLMRKYSDNEKYNLECWSEIEKQYTSKSRHYHNLEHLENMLIELENVKSQIRNLDTLLFSIYYHDIVYKATKSDNEHQSAIVFEKRINKTSFDGIIDCINQIEATKEHKHSTDNDTNILLDLDLSVLGKSTEEYLKYSKNIRKEYRVYPDFMYRKGRKKALKNIIELNSIFKTDYFISKYESQAKENLKFELEQLS</sequence>
<dbReference type="PANTHER" id="PTHR21174:SF0">
    <property type="entry name" value="HD PHOSPHOHYDROLASE FAMILY PROTEIN-RELATED"/>
    <property type="match status" value="1"/>
</dbReference>
<dbReference type="RefSeq" id="WP_245750520.1">
    <property type="nucleotide sequence ID" value="NZ_FOMI01000001.1"/>
</dbReference>
<dbReference type="PIRSF" id="PIRSF035170">
    <property type="entry name" value="HD_phosphohydro"/>
    <property type="match status" value="1"/>
</dbReference>
<dbReference type="AlphaFoldDB" id="A0A1I1MPC7"/>
<reference evidence="2" key="1">
    <citation type="submission" date="2016-10" db="EMBL/GenBank/DDBJ databases">
        <authorList>
            <person name="Varghese N."/>
            <person name="Submissions S."/>
        </authorList>
    </citation>
    <scope>NUCLEOTIDE SEQUENCE [LARGE SCALE GENOMIC DNA]</scope>
    <source>
        <strain evidence="2">DSM 25730</strain>
    </source>
</reference>
<dbReference type="Proteomes" id="UP000199439">
    <property type="component" value="Unassembled WGS sequence"/>
</dbReference>
<proteinExistence type="predicted"/>
<accession>A0A1I1MPC7</accession>
<dbReference type="EMBL" id="FOMI01000001">
    <property type="protein sequence ID" value="SFC87334.1"/>
    <property type="molecule type" value="Genomic_DNA"/>
</dbReference>
<dbReference type="PANTHER" id="PTHR21174">
    <property type="match status" value="1"/>
</dbReference>
<keyword evidence="2" id="KW-1185">Reference proteome</keyword>
<organism evidence="1 2">
    <name type="scientific">Algibacter pectinivorans</name>
    <dbReference type="NCBI Taxonomy" id="870482"/>
    <lineage>
        <taxon>Bacteria</taxon>
        <taxon>Pseudomonadati</taxon>
        <taxon>Bacteroidota</taxon>
        <taxon>Flavobacteriia</taxon>
        <taxon>Flavobacteriales</taxon>
        <taxon>Flavobacteriaceae</taxon>
        <taxon>Algibacter</taxon>
    </lineage>
</organism>
<gene>
    <name evidence="1" type="ORF">SAMN04487987_101437</name>
</gene>
<name>A0A1I1MPC7_9FLAO</name>